<dbReference type="AlphaFoldDB" id="A0A161LAG7"/>
<feature type="compositionally biased region" description="Low complexity" evidence="8">
    <location>
        <begin position="461"/>
        <end position="470"/>
    </location>
</feature>
<accession>A0A161LAG7</accession>
<dbReference type="EMBL" id="BDCX01000001">
    <property type="protein sequence ID" value="GAT64804.1"/>
    <property type="molecule type" value="Genomic_DNA"/>
</dbReference>
<feature type="compositionally biased region" description="Basic residues" evidence="8">
    <location>
        <begin position="561"/>
        <end position="573"/>
    </location>
</feature>
<gene>
    <name evidence="10" type="ORF">PS9374_00436</name>
</gene>
<dbReference type="OrthoDB" id="3679634at2"/>
<keyword evidence="3" id="KW-0808">Transferase</keyword>
<evidence type="ECO:0000256" key="2">
    <source>
        <dbReference type="ARBA" id="ARBA00022527"/>
    </source>
</evidence>
<name>A0A161LAG7_9ACTN</name>
<comment type="caution">
    <text evidence="10">The sequence shown here is derived from an EMBL/GenBank/DDBJ whole genome shotgun (WGS) entry which is preliminary data.</text>
</comment>
<dbReference type="GO" id="GO:0005524">
    <property type="term" value="F:ATP binding"/>
    <property type="evidence" value="ECO:0007669"/>
    <property type="project" value="UniProtKB-UniRule"/>
</dbReference>
<evidence type="ECO:0000256" key="1">
    <source>
        <dbReference type="ARBA" id="ARBA00012513"/>
    </source>
</evidence>
<dbReference type="PANTHER" id="PTHR43289">
    <property type="entry name" value="MITOGEN-ACTIVATED PROTEIN KINASE KINASE KINASE 20-RELATED"/>
    <property type="match status" value="1"/>
</dbReference>
<feature type="compositionally biased region" description="Pro residues" evidence="8">
    <location>
        <begin position="339"/>
        <end position="359"/>
    </location>
</feature>
<reference evidence="10 11" key="1">
    <citation type="journal article" date="2016" name="Genome Announc.">
        <title>Draft Genome Sequence of Planomonospora sphaerica JCM9374, a Rare Actinomycete.</title>
        <authorList>
            <person name="Dohra H."/>
            <person name="Suzuki T."/>
            <person name="Inoue Y."/>
            <person name="Kodani S."/>
        </authorList>
    </citation>
    <scope>NUCLEOTIDE SEQUENCE [LARGE SCALE GENOMIC DNA]</scope>
    <source>
        <strain evidence="10 11">JCM 9374</strain>
    </source>
</reference>
<organism evidence="10 11">
    <name type="scientific">Planomonospora sphaerica</name>
    <dbReference type="NCBI Taxonomy" id="161355"/>
    <lineage>
        <taxon>Bacteria</taxon>
        <taxon>Bacillati</taxon>
        <taxon>Actinomycetota</taxon>
        <taxon>Actinomycetes</taxon>
        <taxon>Streptosporangiales</taxon>
        <taxon>Streptosporangiaceae</taxon>
        <taxon>Planomonospora</taxon>
    </lineage>
</organism>
<evidence type="ECO:0000256" key="6">
    <source>
        <dbReference type="ARBA" id="ARBA00022840"/>
    </source>
</evidence>
<feature type="region of interest" description="Disordered" evidence="8">
    <location>
        <begin position="393"/>
        <end position="573"/>
    </location>
</feature>
<dbReference type="PROSITE" id="PS00108">
    <property type="entry name" value="PROTEIN_KINASE_ST"/>
    <property type="match status" value="1"/>
</dbReference>
<evidence type="ECO:0000256" key="8">
    <source>
        <dbReference type="SAM" id="MobiDB-lite"/>
    </source>
</evidence>
<dbReference type="InterPro" id="IPR000719">
    <property type="entry name" value="Prot_kinase_dom"/>
</dbReference>
<dbReference type="InterPro" id="IPR017441">
    <property type="entry name" value="Protein_kinase_ATP_BS"/>
</dbReference>
<feature type="domain" description="Protein kinase" evidence="9">
    <location>
        <begin position="12"/>
        <end position="279"/>
    </location>
</feature>
<evidence type="ECO:0000256" key="5">
    <source>
        <dbReference type="ARBA" id="ARBA00022777"/>
    </source>
</evidence>
<feature type="compositionally biased region" description="Gly residues" evidence="8">
    <location>
        <begin position="328"/>
        <end position="337"/>
    </location>
</feature>
<protein>
    <recommendedName>
        <fullName evidence="1">non-specific serine/threonine protein kinase</fullName>
        <ecNumber evidence="1">2.7.11.1</ecNumber>
    </recommendedName>
</protein>
<evidence type="ECO:0000256" key="3">
    <source>
        <dbReference type="ARBA" id="ARBA00022679"/>
    </source>
</evidence>
<dbReference type="RefSeq" id="WP_068894145.1">
    <property type="nucleotide sequence ID" value="NZ_BDCX01000001.1"/>
</dbReference>
<feature type="compositionally biased region" description="Low complexity" evidence="8">
    <location>
        <begin position="393"/>
        <end position="404"/>
    </location>
</feature>
<dbReference type="PROSITE" id="PS00107">
    <property type="entry name" value="PROTEIN_KINASE_ATP"/>
    <property type="match status" value="1"/>
</dbReference>
<dbReference type="PROSITE" id="PS50011">
    <property type="entry name" value="PROTEIN_KINASE_DOM"/>
    <property type="match status" value="1"/>
</dbReference>
<dbReference type="EC" id="2.7.11.1" evidence="1"/>
<dbReference type="STRING" id="161355.PS9374_00436"/>
<keyword evidence="11" id="KW-1185">Reference proteome</keyword>
<feature type="region of interest" description="Disordered" evidence="8">
    <location>
        <begin position="321"/>
        <end position="363"/>
    </location>
</feature>
<dbReference type="SUPFAM" id="SSF56112">
    <property type="entry name" value="Protein kinase-like (PK-like)"/>
    <property type="match status" value="1"/>
</dbReference>
<reference evidence="11" key="2">
    <citation type="submission" date="2016-04" db="EMBL/GenBank/DDBJ databases">
        <title>Planomonospora sphaerica JCM9374 whole genome shotgun sequence.</title>
        <authorList>
            <person name="Suzuki T."/>
            <person name="Dohra H."/>
            <person name="Kodani S."/>
        </authorList>
    </citation>
    <scope>NUCLEOTIDE SEQUENCE [LARGE SCALE GENOMIC DNA]</scope>
    <source>
        <strain evidence="11">JCM 9374</strain>
    </source>
</reference>
<feature type="region of interest" description="Disordered" evidence="8">
    <location>
        <begin position="269"/>
        <end position="307"/>
    </location>
</feature>
<feature type="compositionally biased region" description="Basic and acidic residues" evidence="8">
    <location>
        <begin position="514"/>
        <end position="536"/>
    </location>
</feature>
<evidence type="ECO:0000313" key="11">
    <source>
        <dbReference type="Proteomes" id="UP000077701"/>
    </source>
</evidence>
<dbReference type="InterPro" id="IPR008271">
    <property type="entry name" value="Ser/Thr_kinase_AS"/>
</dbReference>
<dbReference type="InterPro" id="IPR011009">
    <property type="entry name" value="Kinase-like_dom_sf"/>
</dbReference>
<sequence>MSDSQELIADRYRLLEHIGRGGMGTVWRARDEVLGRNVAVKEVIPSPDLTGPEREVFTVRTLREARAAGRIGHPCVATVYDVVEERGRPWIVMQLVDSRTLGAVIREDGPLPPARVARIGLEVLGALVAAHRVGVLHRDVKPDNVLLAADGRAVLTDFGIAMLEGDSSVTRTGALIGTPAFIAPERAGGGPAEFASDLWSLGVTLYMAVEGRSPFQRAHPLATLAAVMHEPPPPLRYAGALGPVISGLLRKDPRLRMSAQEACASLRGIVDGTAPDPTMPIDLTARGRGPATGEPETGPGPAAPAAVPAAPLAGSAAYAGPAAEPLPGGNGPVGAGPAGTPPAPPQAGSPAGQAPPPAAAPASRRRPVMAGVAASVLAVALSAGGMAWVTAQGSAGGAHPAGPSNPTVQASVPAKGRTAPPATDTVGTDSRPTGSGGSRPAARPTGAPAQERGAPREESSGKPSQKPSQKPSRKPSGDSGNGQGTAEKPSEKGRDDRNGRNNGGGNGNGNGQDRGADPPGRDDGEGRENGDGRDGGADPPGQVDPGNGPNAMSANAPGKAVKARKAGKPRSRR</sequence>
<dbReference type="PANTHER" id="PTHR43289:SF6">
    <property type="entry name" value="SERINE_THREONINE-PROTEIN KINASE NEKL-3"/>
    <property type="match status" value="1"/>
</dbReference>
<keyword evidence="6 7" id="KW-0067">ATP-binding</keyword>
<dbReference type="Pfam" id="PF00069">
    <property type="entry name" value="Pkinase"/>
    <property type="match status" value="1"/>
</dbReference>
<proteinExistence type="predicted"/>
<dbReference type="GO" id="GO:0004674">
    <property type="term" value="F:protein serine/threonine kinase activity"/>
    <property type="evidence" value="ECO:0007669"/>
    <property type="project" value="UniProtKB-KW"/>
</dbReference>
<evidence type="ECO:0000256" key="7">
    <source>
        <dbReference type="PROSITE-ProRule" id="PRU10141"/>
    </source>
</evidence>
<keyword evidence="4 7" id="KW-0547">Nucleotide-binding</keyword>
<keyword evidence="2 10" id="KW-0723">Serine/threonine-protein kinase</keyword>
<evidence type="ECO:0000259" key="9">
    <source>
        <dbReference type="PROSITE" id="PS50011"/>
    </source>
</evidence>
<feature type="binding site" evidence="7">
    <location>
        <position position="41"/>
    </location>
    <ligand>
        <name>ATP</name>
        <dbReference type="ChEBI" id="CHEBI:30616"/>
    </ligand>
</feature>
<evidence type="ECO:0000313" key="10">
    <source>
        <dbReference type="EMBL" id="GAT64804.1"/>
    </source>
</evidence>
<dbReference type="Gene3D" id="1.10.510.10">
    <property type="entry name" value="Transferase(Phosphotransferase) domain 1"/>
    <property type="match status" value="1"/>
</dbReference>
<dbReference type="SMART" id="SM00220">
    <property type="entry name" value="S_TKc"/>
    <property type="match status" value="1"/>
</dbReference>
<dbReference type="Gene3D" id="3.30.200.20">
    <property type="entry name" value="Phosphorylase Kinase, domain 1"/>
    <property type="match status" value="1"/>
</dbReference>
<evidence type="ECO:0000256" key="4">
    <source>
        <dbReference type="ARBA" id="ARBA00022741"/>
    </source>
</evidence>
<feature type="compositionally biased region" description="Basic and acidic residues" evidence="8">
    <location>
        <begin position="488"/>
        <end position="499"/>
    </location>
</feature>
<dbReference type="Proteomes" id="UP000077701">
    <property type="component" value="Unassembled WGS sequence"/>
</dbReference>
<dbReference type="CDD" id="cd14014">
    <property type="entry name" value="STKc_PknB_like"/>
    <property type="match status" value="1"/>
</dbReference>
<keyword evidence="5 10" id="KW-0418">Kinase</keyword>
<feature type="compositionally biased region" description="Low complexity" evidence="8">
    <location>
        <begin position="289"/>
        <end position="307"/>
    </location>
</feature>
<feature type="compositionally biased region" description="Gly residues" evidence="8">
    <location>
        <begin position="501"/>
        <end position="512"/>
    </location>
</feature>